<proteinExistence type="predicted"/>
<dbReference type="PANTHER" id="PTHR47242">
    <property type="entry name" value="TRAF-LIKE FAMILY PROTEIN"/>
    <property type="match status" value="1"/>
</dbReference>
<evidence type="ECO:0000313" key="2">
    <source>
        <dbReference type="Proteomes" id="UP001374535"/>
    </source>
</evidence>
<sequence>EDKTEQWFKSGQQKPKNFSWEDLATTLPRVFNASCYVSKEFSSFSKSVRAIARRREKGYQMYDGHMGKFTWIIKNLSRWKDLLKKRKVMDTYSRNSSNDWNCFSRMVEDRGKDKKLHTFKEIMKTRKWSHKFCLSVRPPPKPLDLKMQVVASRFPSCDKTISQCHGLKFHCSNLEYKVVLQWCVMIVL</sequence>
<gene>
    <name evidence="1" type="ORF">V8G54_028835</name>
</gene>
<dbReference type="AlphaFoldDB" id="A0AAQ3MS68"/>
<feature type="non-terminal residue" evidence="1">
    <location>
        <position position="1"/>
    </location>
</feature>
<reference evidence="1 2" key="1">
    <citation type="journal article" date="2023" name="Life. Sci Alliance">
        <title>Evolutionary insights into 3D genome organization and epigenetic landscape of Vigna mungo.</title>
        <authorList>
            <person name="Junaid A."/>
            <person name="Singh B."/>
            <person name="Bhatia S."/>
        </authorList>
    </citation>
    <scope>NUCLEOTIDE SEQUENCE [LARGE SCALE GENOMIC DNA]</scope>
    <source>
        <strain evidence="1">Urdbean</strain>
    </source>
</reference>
<organism evidence="1 2">
    <name type="scientific">Vigna mungo</name>
    <name type="common">Black gram</name>
    <name type="synonym">Phaseolus mungo</name>
    <dbReference type="NCBI Taxonomy" id="3915"/>
    <lineage>
        <taxon>Eukaryota</taxon>
        <taxon>Viridiplantae</taxon>
        <taxon>Streptophyta</taxon>
        <taxon>Embryophyta</taxon>
        <taxon>Tracheophyta</taxon>
        <taxon>Spermatophyta</taxon>
        <taxon>Magnoliopsida</taxon>
        <taxon>eudicotyledons</taxon>
        <taxon>Gunneridae</taxon>
        <taxon>Pentapetalae</taxon>
        <taxon>rosids</taxon>
        <taxon>fabids</taxon>
        <taxon>Fabales</taxon>
        <taxon>Fabaceae</taxon>
        <taxon>Papilionoideae</taxon>
        <taxon>50 kb inversion clade</taxon>
        <taxon>NPAAA clade</taxon>
        <taxon>indigoferoid/millettioid clade</taxon>
        <taxon>Phaseoleae</taxon>
        <taxon>Vigna</taxon>
    </lineage>
</organism>
<dbReference type="EMBL" id="CP144692">
    <property type="protein sequence ID" value="WVY96684.1"/>
    <property type="molecule type" value="Genomic_DNA"/>
</dbReference>
<protein>
    <submittedName>
        <fullName evidence="1">Uncharacterized protein</fullName>
    </submittedName>
</protein>
<accession>A0AAQ3MS68</accession>
<dbReference type="PANTHER" id="PTHR47242:SF1">
    <property type="entry name" value="TRAF-LIKE FAMILY PROTEIN"/>
    <property type="match status" value="1"/>
</dbReference>
<evidence type="ECO:0000313" key="1">
    <source>
        <dbReference type="EMBL" id="WVY96684.1"/>
    </source>
</evidence>
<dbReference type="Proteomes" id="UP001374535">
    <property type="component" value="Chromosome 9"/>
</dbReference>
<name>A0AAQ3MS68_VIGMU</name>
<keyword evidence="2" id="KW-1185">Reference proteome</keyword>